<feature type="domain" description="C2H2-type" evidence="2">
    <location>
        <begin position="453"/>
        <end position="483"/>
    </location>
</feature>
<accession>A0A2T3B9X7</accession>
<dbReference type="RefSeq" id="XP_024723688.1">
    <property type="nucleotide sequence ID" value="XM_024863333.1"/>
</dbReference>
<feature type="compositionally biased region" description="Polar residues" evidence="1">
    <location>
        <begin position="61"/>
        <end position="83"/>
    </location>
</feature>
<dbReference type="Pfam" id="PF26177">
    <property type="entry name" value="zf_C2H2_17_1st"/>
    <property type="match status" value="1"/>
</dbReference>
<reference evidence="3 4" key="1">
    <citation type="journal article" date="2018" name="New Phytol.">
        <title>Comparative genomics and transcriptomics depict ericoid mycorrhizal fungi as versatile saprotrophs and plant mutualists.</title>
        <authorList>
            <person name="Martino E."/>
            <person name="Morin E."/>
            <person name="Grelet G.A."/>
            <person name="Kuo A."/>
            <person name="Kohler A."/>
            <person name="Daghino S."/>
            <person name="Barry K.W."/>
            <person name="Cichocki N."/>
            <person name="Clum A."/>
            <person name="Dockter R.B."/>
            <person name="Hainaut M."/>
            <person name="Kuo R.C."/>
            <person name="LaButti K."/>
            <person name="Lindahl B.D."/>
            <person name="Lindquist E.A."/>
            <person name="Lipzen A."/>
            <person name="Khouja H.R."/>
            <person name="Magnuson J."/>
            <person name="Murat C."/>
            <person name="Ohm R.A."/>
            <person name="Singer S.W."/>
            <person name="Spatafora J.W."/>
            <person name="Wang M."/>
            <person name="Veneault-Fourrey C."/>
            <person name="Henrissat B."/>
            <person name="Grigoriev I.V."/>
            <person name="Martin F.M."/>
            <person name="Perotto S."/>
        </authorList>
    </citation>
    <scope>NUCLEOTIDE SEQUENCE [LARGE SCALE GENOMIC DNA]</scope>
    <source>
        <strain evidence="3 4">ATCC 22711</strain>
    </source>
</reference>
<gene>
    <name evidence="3" type="ORF">M430DRAFT_15827</name>
</gene>
<dbReference type="OrthoDB" id="5062908at2759"/>
<dbReference type="EMBL" id="KZ679007">
    <property type="protein sequence ID" value="PSS25089.1"/>
    <property type="molecule type" value="Genomic_DNA"/>
</dbReference>
<dbReference type="Gene3D" id="3.30.160.60">
    <property type="entry name" value="Classic Zinc Finger"/>
    <property type="match status" value="1"/>
</dbReference>
<name>A0A2T3B9X7_AMORE</name>
<proteinExistence type="predicted"/>
<sequence>MGYTTRTLLPILNGAACCGFNLTNDSTFVHGTPGISFRQTEPIQGNSSGSIWPGTGEGSQYLHQDSLSQGGNAQNDFSDSFHSFGQAPGRSVPRTMWNTGLLPAGEEMSRYPSQDSIGAASQGTTHSSSLSNSYDQTGSVGMYPSVSQMSFHMSYARSDVTGRSPSPDNSALYTPTQVDLQAFESYPYGASEDISGSHPLFHRNSDVALTSGHSFSMYPTTEDDAFASTLASAHLPITHDGIYNPNGMMDSPTVWTNGPNFLDSQRSSPALDDWTLPPPHLTTSTSSSPLDYSPSLEGLSPRYVQCVPDMVMPPPYKTDDRTVRKPIGPRQSKVVSDLASRNRSLVETSETPDESLRFVGRSSLEVDNNARDHPYYHNVTPQADGLYHCPWEGKPSCQHKPEKLKCNYDKFVDSHLKPYRCKECENSRFSSTACLLRHEREAHAMHGHGDKPYLCTYEGCERSAPGNGFPRHWNLCDHMRRVHNDPGPSKSSASGSPPPSGGTVRGKNKRKADATEPPTEKPVKRVATPPAAAREPQEPSLVSRYHSSKQKLLETMKQLQDPRDANNMALLRNASDCLKVMAQTTQRLNSAPATSLNLSQKSSG</sequence>
<feature type="compositionally biased region" description="Polar residues" evidence="1">
    <location>
        <begin position="111"/>
        <end position="136"/>
    </location>
</feature>
<feature type="domain" description="C2H2-type" evidence="2">
    <location>
        <begin position="419"/>
        <end position="443"/>
    </location>
</feature>
<feature type="region of interest" description="Disordered" evidence="1">
    <location>
        <begin position="256"/>
        <end position="292"/>
    </location>
</feature>
<dbReference type="GeneID" id="36571414"/>
<dbReference type="STRING" id="857342.A0A2T3B9X7"/>
<dbReference type="InterPro" id="IPR059009">
    <property type="entry name" value="Znf_C2H2_17_1st"/>
</dbReference>
<feature type="compositionally biased region" description="Low complexity" evidence="1">
    <location>
        <begin position="486"/>
        <end position="495"/>
    </location>
</feature>
<keyword evidence="4" id="KW-1185">Reference proteome</keyword>
<evidence type="ECO:0000313" key="3">
    <source>
        <dbReference type="EMBL" id="PSS25089.1"/>
    </source>
</evidence>
<feature type="compositionally biased region" description="Basic and acidic residues" evidence="1">
    <location>
        <begin position="511"/>
        <end position="523"/>
    </location>
</feature>
<feature type="region of interest" description="Disordered" evidence="1">
    <location>
        <begin position="483"/>
        <end position="546"/>
    </location>
</feature>
<organism evidence="3 4">
    <name type="scientific">Amorphotheca resinae ATCC 22711</name>
    <dbReference type="NCBI Taxonomy" id="857342"/>
    <lineage>
        <taxon>Eukaryota</taxon>
        <taxon>Fungi</taxon>
        <taxon>Dikarya</taxon>
        <taxon>Ascomycota</taxon>
        <taxon>Pezizomycotina</taxon>
        <taxon>Leotiomycetes</taxon>
        <taxon>Helotiales</taxon>
        <taxon>Amorphothecaceae</taxon>
        <taxon>Amorphotheca</taxon>
    </lineage>
</organism>
<feature type="compositionally biased region" description="Polar residues" evidence="1">
    <location>
        <begin position="39"/>
        <end position="50"/>
    </location>
</feature>
<dbReference type="SMART" id="SM00355">
    <property type="entry name" value="ZnF_C2H2"/>
    <property type="match status" value="2"/>
</dbReference>
<feature type="region of interest" description="Disordered" evidence="1">
    <location>
        <begin position="39"/>
        <end position="136"/>
    </location>
</feature>
<evidence type="ECO:0000313" key="4">
    <source>
        <dbReference type="Proteomes" id="UP000241818"/>
    </source>
</evidence>
<dbReference type="Pfam" id="PF26176">
    <property type="entry name" value="zf_C2H2_17_2"/>
    <property type="match status" value="1"/>
</dbReference>
<feature type="compositionally biased region" description="Low complexity" evidence="1">
    <location>
        <begin position="281"/>
        <end position="292"/>
    </location>
</feature>
<feature type="compositionally biased region" description="Polar residues" evidence="1">
    <location>
        <begin position="256"/>
        <end position="268"/>
    </location>
</feature>
<dbReference type="InterPro" id="IPR059095">
    <property type="entry name" value="Znf_C2H2_17_2nd"/>
</dbReference>
<dbReference type="AlphaFoldDB" id="A0A2T3B9X7"/>
<evidence type="ECO:0000256" key="1">
    <source>
        <dbReference type="SAM" id="MobiDB-lite"/>
    </source>
</evidence>
<protein>
    <recommendedName>
        <fullName evidence="2">C2H2-type domain-containing protein</fullName>
    </recommendedName>
</protein>
<dbReference type="InterPro" id="IPR013087">
    <property type="entry name" value="Znf_C2H2_type"/>
</dbReference>
<evidence type="ECO:0000259" key="2">
    <source>
        <dbReference type="SMART" id="SM00355"/>
    </source>
</evidence>
<dbReference type="InParanoid" id="A0A2T3B9X7"/>
<dbReference type="Proteomes" id="UP000241818">
    <property type="component" value="Unassembled WGS sequence"/>
</dbReference>